<keyword evidence="1 2" id="KW-0808">Transferase</keyword>
<sequence length="202" mass="21857">MFTDRFQEWVRAGARRIVPALRLLGFTPNALTLIGLAICAASAVLVATGNLVVGGVLLLLASAFDILDGAVARVTGKVYRYGAFLDSTTDRYAESFTYIALLWYFTITLTGHHVIEPMLVILALTGSLLVSYVRARAQSLGFVCDGGIFARPERVVLTVIGLLVPPVLFGCLVALAVLTNLTAVQRIWFVWRQSLKTAPADT</sequence>
<dbReference type="PROSITE" id="PS00379">
    <property type="entry name" value="CDP_ALCOHOL_P_TRANSF"/>
    <property type="match status" value="1"/>
</dbReference>
<comment type="similarity">
    <text evidence="2">Belongs to the CDP-alcohol phosphatidyltransferase class-I family.</text>
</comment>
<dbReference type="Proteomes" id="UP000614410">
    <property type="component" value="Unassembled WGS sequence"/>
</dbReference>
<feature type="transmembrane region" description="Helical" evidence="3">
    <location>
        <begin position="92"/>
        <end position="111"/>
    </location>
</feature>
<accession>A0A934KC40</accession>
<feature type="transmembrane region" description="Helical" evidence="3">
    <location>
        <begin position="155"/>
        <end position="178"/>
    </location>
</feature>
<dbReference type="GO" id="GO:0008654">
    <property type="term" value="P:phospholipid biosynthetic process"/>
    <property type="evidence" value="ECO:0007669"/>
    <property type="project" value="InterPro"/>
</dbReference>
<dbReference type="Gene3D" id="1.20.120.1760">
    <property type="match status" value="1"/>
</dbReference>
<keyword evidence="3" id="KW-0812">Transmembrane</keyword>
<dbReference type="Pfam" id="PF01066">
    <property type="entry name" value="CDP-OH_P_transf"/>
    <property type="match status" value="1"/>
</dbReference>
<organism evidence="4 5">
    <name type="scientific">Candidatus Amunia macphersoniae</name>
    <dbReference type="NCBI Taxonomy" id="3127014"/>
    <lineage>
        <taxon>Bacteria</taxon>
        <taxon>Bacillati</taxon>
        <taxon>Candidatus Dormiibacterota</taxon>
        <taxon>Candidatus Dormibacteria</taxon>
        <taxon>Candidatus Aeolococcales</taxon>
        <taxon>Candidatus Aeolococcaceae</taxon>
        <taxon>Candidatus Amunia</taxon>
    </lineage>
</organism>
<protein>
    <submittedName>
        <fullName evidence="4">CDP-alcohol phosphatidyltransferase family protein</fullName>
    </submittedName>
</protein>
<keyword evidence="3" id="KW-1133">Transmembrane helix</keyword>
<keyword evidence="3" id="KW-0472">Membrane</keyword>
<feature type="transmembrane region" description="Helical" evidence="3">
    <location>
        <begin position="51"/>
        <end position="71"/>
    </location>
</feature>
<dbReference type="GO" id="GO:0016020">
    <property type="term" value="C:membrane"/>
    <property type="evidence" value="ECO:0007669"/>
    <property type="project" value="InterPro"/>
</dbReference>
<feature type="transmembrane region" description="Helical" evidence="3">
    <location>
        <begin position="117"/>
        <end position="135"/>
    </location>
</feature>
<dbReference type="InterPro" id="IPR000462">
    <property type="entry name" value="CDP-OH_P_trans"/>
</dbReference>
<dbReference type="EMBL" id="JAEKNN010000023">
    <property type="protein sequence ID" value="MBJ7608683.1"/>
    <property type="molecule type" value="Genomic_DNA"/>
</dbReference>
<dbReference type="InterPro" id="IPR043130">
    <property type="entry name" value="CDP-OH_PTrfase_TM_dom"/>
</dbReference>
<comment type="caution">
    <text evidence="4">The sequence shown here is derived from an EMBL/GenBank/DDBJ whole genome shotgun (WGS) entry which is preliminary data.</text>
</comment>
<name>A0A934KC40_9BACT</name>
<gene>
    <name evidence="4" type="ORF">JF887_04525</name>
</gene>
<evidence type="ECO:0000256" key="1">
    <source>
        <dbReference type="ARBA" id="ARBA00022679"/>
    </source>
</evidence>
<evidence type="ECO:0000313" key="4">
    <source>
        <dbReference type="EMBL" id="MBJ7608683.1"/>
    </source>
</evidence>
<dbReference type="AlphaFoldDB" id="A0A934KC40"/>
<evidence type="ECO:0000256" key="2">
    <source>
        <dbReference type="RuleBase" id="RU003750"/>
    </source>
</evidence>
<evidence type="ECO:0000256" key="3">
    <source>
        <dbReference type="SAM" id="Phobius"/>
    </source>
</evidence>
<evidence type="ECO:0000313" key="5">
    <source>
        <dbReference type="Proteomes" id="UP000614410"/>
    </source>
</evidence>
<reference evidence="4 5" key="1">
    <citation type="submission" date="2020-10" db="EMBL/GenBank/DDBJ databases">
        <title>Ca. Dormibacterota MAGs.</title>
        <authorList>
            <person name="Montgomery K."/>
        </authorList>
    </citation>
    <scope>NUCLEOTIDE SEQUENCE [LARGE SCALE GENOMIC DNA]</scope>
    <source>
        <strain evidence="4">Mitchell_Peninsula_5</strain>
    </source>
</reference>
<feature type="transmembrane region" description="Helical" evidence="3">
    <location>
        <begin position="21"/>
        <end position="45"/>
    </location>
</feature>
<dbReference type="GO" id="GO:0016780">
    <property type="term" value="F:phosphotransferase activity, for other substituted phosphate groups"/>
    <property type="evidence" value="ECO:0007669"/>
    <property type="project" value="InterPro"/>
</dbReference>
<proteinExistence type="inferred from homology"/>
<dbReference type="InterPro" id="IPR048254">
    <property type="entry name" value="CDP_ALCOHOL_P_TRANSF_CS"/>
</dbReference>